<keyword evidence="2" id="KW-1185">Reference proteome</keyword>
<organism evidence="1 2">
    <name type="scientific">Thalassotalea psychrophila</name>
    <dbReference type="NCBI Taxonomy" id="3065647"/>
    <lineage>
        <taxon>Bacteria</taxon>
        <taxon>Pseudomonadati</taxon>
        <taxon>Pseudomonadota</taxon>
        <taxon>Gammaproteobacteria</taxon>
        <taxon>Alteromonadales</taxon>
        <taxon>Colwelliaceae</taxon>
        <taxon>Thalassotalea</taxon>
    </lineage>
</organism>
<dbReference type="Gene3D" id="2.60.40.3440">
    <property type="match status" value="1"/>
</dbReference>
<dbReference type="Proteomes" id="UP001258994">
    <property type="component" value="Chromosome"/>
</dbReference>
<accession>A0ABY9TWY1</accession>
<sequence>MENKKLICSLFTAVLLTGCGGGGGGGSSDSTKVDTNTAPVAVADTGTAQNNNSVTVNVLENDTDAEQNSLSITNITTAPGNGSAEISGSSIVYTPNTDFAGSDSLTYAVSDGEFTATAELQLAVNHTLTIAGQVTDSPIANAEVTFESNGQVYSTTADAEGNYSLDIVIDDMFANLILTATGSSELGQENVQLILFVGEAKSLLQNIDESRELVSDPNATNITHVSTAMYLLAKDLNDDKEFTTIQEYLDAASQISVEELIETATFIKLMIDNENFNLPSGETIITFLDNTNGGTASTVEAINVYLEINDLVDENGFETIEYSNAFEAAKTETVNDPNVVLQFTEDMLIGESLVELNDTQEGWLDFSANVTKLNANGLATNYGSTYRSTPTVNGITWSVESGKLIYSYDQLNSVMIREFSNSFEELVNDFGFDQSVQNELLQAQNQGIIPSGIPLEIRHGFINKTITLLAKSEDTYKVEEQTEYGYELVMPSEMNWQADNPLSFWHEQNTVTYVKPNTSVLKDAVLADLIGDWVMSLDYTIDKDYWSLQPVDVAGSDVVSINETTASSRLSSHQFSVAFENGTITLKEGAVTYRITPFQQTGKNYLAYTEKLVNNTFDKAYVWQMSKFDTTYPKLTNNLATELPEFQLANINGYFKEHWEGDKLKLAEIWGYQFKADGTLRRGIYGEPANSGAEIEVEHFYLGDERWTWDTASNVVNLRFSDYYSDRHRTWEVINVDDNGRALVFEYSTWGMDKNEDGVVTADETGQFIYPRINTVSKEDMSDWAEAWKNTQDYGLVN</sequence>
<protein>
    <submittedName>
        <fullName evidence="1">Ig-like domain-containing protein</fullName>
    </submittedName>
</protein>
<dbReference type="RefSeq" id="WP_348392388.1">
    <property type="nucleotide sequence ID" value="NZ_CP134145.1"/>
</dbReference>
<dbReference type="PROSITE" id="PS51257">
    <property type="entry name" value="PROKAR_LIPOPROTEIN"/>
    <property type="match status" value="1"/>
</dbReference>
<dbReference type="SUPFAM" id="SSF49464">
    <property type="entry name" value="Carboxypeptidase regulatory domain-like"/>
    <property type="match status" value="1"/>
</dbReference>
<proteinExistence type="predicted"/>
<dbReference type="InterPro" id="IPR008969">
    <property type="entry name" value="CarboxyPept-like_regulatory"/>
</dbReference>
<reference evidence="2" key="1">
    <citation type="submission" date="2023-09" db="EMBL/GenBank/DDBJ databases">
        <authorList>
            <person name="Li S."/>
            <person name="Li X."/>
            <person name="Zhang C."/>
            <person name="Zhao Z."/>
        </authorList>
    </citation>
    <scope>NUCLEOTIDE SEQUENCE [LARGE SCALE GENOMIC DNA]</scope>
    <source>
        <strain evidence="2">SQ149</strain>
    </source>
</reference>
<gene>
    <name evidence="1" type="ORF">RGQ13_04605</name>
</gene>
<name>A0ABY9TWY1_9GAMM</name>
<dbReference type="Pfam" id="PF17963">
    <property type="entry name" value="Big_9"/>
    <property type="match status" value="1"/>
</dbReference>
<evidence type="ECO:0000313" key="2">
    <source>
        <dbReference type="Proteomes" id="UP001258994"/>
    </source>
</evidence>
<dbReference type="EMBL" id="CP134145">
    <property type="protein sequence ID" value="WNC73276.1"/>
    <property type="molecule type" value="Genomic_DNA"/>
</dbReference>
<evidence type="ECO:0000313" key="1">
    <source>
        <dbReference type="EMBL" id="WNC73276.1"/>
    </source>
</evidence>